<dbReference type="SUPFAM" id="SSF161111">
    <property type="entry name" value="Cation efflux protein transmembrane domain-like"/>
    <property type="match status" value="1"/>
</dbReference>
<evidence type="ECO:0000313" key="10">
    <source>
        <dbReference type="EMBL" id="TRW28549.1"/>
    </source>
</evidence>
<keyword evidence="5 7" id="KW-1133">Transmembrane helix</keyword>
<feature type="transmembrane region" description="Helical" evidence="7">
    <location>
        <begin position="20"/>
        <end position="43"/>
    </location>
</feature>
<feature type="transmembrane region" description="Helical" evidence="7">
    <location>
        <begin position="89"/>
        <end position="107"/>
    </location>
</feature>
<sequence length="297" mass="33076">MKMNRRKFHMVNDNQKKVQFVLFVILIFNFLVAGMKMLSGSIISSSAMVADGFHSLSDGSSNIIGIIGIQLATKPEDEEHPYGHDKIEIISALVVGFMLVFVGLKAIYDSITKYIAGVRPSISKESIIVMIITLVINIIVVILEKKQGKKLGSAFLITDANHTKSDIFVTIGVFISLILLKFGAPPILDVIVTFFVGFVIFKTAYEVLTENGNILIDAKSVDDKDILNVLEQFDGITYVHKIRSRGTNNRIFVDMHIHVNPDMTVREAHTLNHAIINAMKNKFGSYTETNVHIEPKL</sequence>
<gene>
    <name evidence="10" type="ORF">FL857_00240</name>
</gene>
<dbReference type="Gene3D" id="3.30.70.1350">
    <property type="entry name" value="Cation efflux protein, cytoplasmic domain"/>
    <property type="match status" value="1"/>
</dbReference>
<comment type="similarity">
    <text evidence="2">Belongs to the cation diffusion facilitator (CDF) transporter (TC 2.A.4) family.</text>
</comment>
<evidence type="ECO:0000256" key="1">
    <source>
        <dbReference type="ARBA" id="ARBA00004141"/>
    </source>
</evidence>
<dbReference type="EMBL" id="VJXW01000001">
    <property type="protein sequence ID" value="TRW28549.1"/>
    <property type="molecule type" value="Genomic_DNA"/>
</dbReference>
<feature type="transmembrane region" description="Helical" evidence="7">
    <location>
        <begin position="127"/>
        <end position="143"/>
    </location>
</feature>
<dbReference type="GO" id="GO:0015093">
    <property type="term" value="F:ferrous iron transmembrane transporter activity"/>
    <property type="evidence" value="ECO:0007669"/>
    <property type="project" value="TreeGrafter"/>
</dbReference>
<dbReference type="GO" id="GO:0005886">
    <property type="term" value="C:plasma membrane"/>
    <property type="evidence" value="ECO:0007669"/>
    <property type="project" value="TreeGrafter"/>
</dbReference>
<feature type="domain" description="Cation efflux protein transmembrane" evidence="8">
    <location>
        <begin position="22"/>
        <end position="216"/>
    </location>
</feature>
<comment type="subcellular location">
    <subcellularLocation>
        <location evidence="1">Membrane</location>
        <topology evidence="1">Multi-pass membrane protein</topology>
    </subcellularLocation>
</comment>
<comment type="caution">
    <text evidence="10">The sequence shown here is derived from an EMBL/GenBank/DDBJ whole genome shotgun (WGS) entry which is preliminary data.</text>
</comment>
<dbReference type="GO" id="GO:0015086">
    <property type="term" value="F:cadmium ion transmembrane transporter activity"/>
    <property type="evidence" value="ECO:0007669"/>
    <property type="project" value="TreeGrafter"/>
</dbReference>
<dbReference type="Proteomes" id="UP000319424">
    <property type="component" value="Unassembled WGS sequence"/>
</dbReference>
<dbReference type="InterPro" id="IPR002524">
    <property type="entry name" value="Cation_efflux"/>
</dbReference>
<name>A0A552VDQ8_9FIRM</name>
<dbReference type="AlphaFoldDB" id="A0A552VDQ8"/>
<dbReference type="Pfam" id="PF01545">
    <property type="entry name" value="Cation_efflux"/>
    <property type="match status" value="1"/>
</dbReference>
<evidence type="ECO:0000256" key="2">
    <source>
        <dbReference type="ARBA" id="ARBA00008114"/>
    </source>
</evidence>
<reference evidence="10 11" key="1">
    <citation type="submission" date="2019-07" db="EMBL/GenBank/DDBJ databases">
        <title>Criibacterium bergeronii gen. nov., sp. nov. isolated from human clinical samples.</title>
        <authorList>
            <person name="Maheux A.F."/>
            <person name="Boudreau D.K."/>
            <person name="Berube E."/>
            <person name="Brodeur S."/>
            <person name="Bernard K.A."/>
            <person name="Abed J.Y."/>
            <person name="Ducrey E."/>
            <person name="Guay E.F."/>
            <person name="Raymond F."/>
            <person name="Corbeil J."/>
            <person name="Domingo M.-C."/>
            <person name="Roy P.H."/>
            <person name="Boissinot M."/>
            <person name="Tocheva E.I."/>
            <person name="Omar R.F."/>
        </authorList>
    </citation>
    <scope>NUCLEOTIDE SEQUENCE [LARGE SCALE GENOMIC DNA]</scope>
    <source>
        <strain evidence="10 11">CCRI-24246</strain>
    </source>
</reference>
<protein>
    <submittedName>
        <fullName evidence="10">Cation transporter</fullName>
    </submittedName>
</protein>
<evidence type="ECO:0000256" key="3">
    <source>
        <dbReference type="ARBA" id="ARBA00022448"/>
    </source>
</evidence>
<evidence type="ECO:0000256" key="4">
    <source>
        <dbReference type="ARBA" id="ARBA00022692"/>
    </source>
</evidence>
<dbReference type="InterPro" id="IPR027469">
    <property type="entry name" value="Cation_efflux_TMD_sf"/>
</dbReference>
<dbReference type="InterPro" id="IPR036837">
    <property type="entry name" value="Cation_efflux_CTD_sf"/>
</dbReference>
<dbReference type="FunFam" id="1.20.1510.10:FF:000006">
    <property type="entry name" value="Divalent cation efflux transporter"/>
    <property type="match status" value="1"/>
</dbReference>
<evidence type="ECO:0000313" key="11">
    <source>
        <dbReference type="Proteomes" id="UP000319424"/>
    </source>
</evidence>
<dbReference type="InterPro" id="IPR027470">
    <property type="entry name" value="Cation_efflux_CTD"/>
</dbReference>
<dbReference type="PANTHER" id="PTHR43840">
    <property type="entry name" value="MITOCHONDRIAL METAL TRANSPORTER 1-RELATED"/>
    <property type="match status" value="1"/>
</dbReference>
<feature type="transmembrane region" description="Helical" evidence="7">
    <location>
        <begin position="163"/>
        <end position="180"/>
    </location>
</feature>
<keyword evidence="6 7" id="KW-0472">Membrane</keyword>
<dbReference type="PANTHER" id="PTHR43840:SF15">
    <property type="entry name" value="MITOCHONDRIAL METAL TRANSPORTER 1-RELATED"/>
    <property type="match status" value="1"/>
</dbReference>
<evidence type="ECO:0000259" key="8">
    <source>
        <dbReference type="Pfam" id="PF01545"/>
    </source>
</evidence>
<evidence type="ECO:0000256" key="7">
    <source>
        <dbReference type="SAM" id="Phobius"/>
    </source>
</evidence>
<evidence type="ECO:0000256" key="6">
    <source>
        <dbReference type="ARBA" id="ARBA00023136"/>
    </source>
</evidence>
<evidence type="ECO:0000259" key="9">
    <source>
        <dbReference type="Pfam" id="PF16916"/>
    </source>
</evidence>
<dbReference type="GO" id="GO:0006882">
    <property type="term" value="P:intracellular zinc ion homeostasis"/>
    <property type="evidence" value="ECO:0007669"/>
    <property type="project" value="TreeGrafter"/>
</dbReference>
<keyword evidence="3" id="KW-0813">Transport</keyword>
<dbReference type="NCBIfam" id="TIGR01297">
    <property type="entry name" value="CDF"/>
    <property type="match status" value="1"/>
</dbReference>
<feature type="domain" description="Cation efflux protein cytoplasmic" evidence="9">
    <location>
        <begin position="222"/>
        <end position="295"/>
    </location>
</feature>
<dbReference type="GO" id="GO:0015341">
    <property type="term" value="F:zinc efflux antiporter activity"/>
    <property type="evidence" value="ECO:0007669"/>
    <property type="project" value="TreeGrafter"/>
</dbReference>
<evidence type="ECO:0000256" key="5">
    <source>
        <dbReference type="ARBA" id="ARBA00022989"/>
    </source>
</evidence>
<proteinExistence type="inferred from homology"/>
<dbReference type="SUPFAM" id="SSF160240">
    <property type="entry name" value="Cation efflux protein cytoplasmic domain-like"/>
    <property type="match status" value="1"/>
</dbReference>
<organism evidence="10 11">
    <name type="scientific">Criibacterium bergeronii</name>
    <dbReference type="NCBI Taxonomy" id="1871336"/>
    <lineage>
        <taxon>Bacteria</taxon>
        <taxon>Bacillati</taxon>
        <taxon>Bacillota</taxon>
        <taxon>Clostridia</taxon>
        <taxon>Peptostreptococcales</taxon>
        <taxon>Filifactoraceae</taxon>
        <taxon>Criibacterium</taxon>
    </lineage>
</organism>
<keyword evidence="4 7" id="KW-0812">Transmembrane</keyword>
<accession>A0A552VDQ8</accession>
<dbReference type="InterPro" id="IPR058533">
    <property type="entry name" value="Cation_efflux_TM"/>
</dbReference>
<dbReference type="Gene3D" id="1.20.1510.10">
    <property type="entry name" value="Cation efflux protein transmembrane domain"/>
    <property type="match status" value="1"/>
</dbReference>
<dbReference type="InterPro" id="IPR050291">
    <property type="entry name" value="CDF_Transporter"/>
</dbReference>
<dbReference type="Pfam" id="PF16916">
    <property type="entry name" value="ZT_dimer"/>
    <property type="match status" value="1"/>
</dbReference>